<dbReference type="RefSeq" id="WP_177105068.1">
    <property type="nucleotide sequence ID" value="NZ_JACAQB010000023.1"/>
</dbReference>
<reference evidence="2 3" key="1">
    <citation type="submission" date="2020-04" db="EMBL/GenBank/DDBJ databases">
        <title>Molecular characterization of pseudomonads from Agaricus bisporus reveal novel blotch 2 pathogens in Western Europe.</title>
        <authorList>
            <person name="Taparia T."/>
            <person name="Krijger M."/>
            <person name="Haynes E."/>
            <person name="Elpinstone J.G."/>
            <person name="Noble R."/>
            <person name="Van Der Wolf J."/>
        </authorList>
    </citation>
    <scope>NUCLEOTIDE SEQUENCE [LARGE SCALE GENOMIC DNA]</scope>
    <source>
        <strain evidence="2 3">H7001</strain>
    </source>
</reference>
<protein>
    <submittedName>
        <fullName evidence="2">sn-glycerol-3-phosphate transporter</fullName>
    </submittedName>
</protein>
<sequence length="160" mass="17652">MNPSFLTRTLCLFLLAPSAWASNTSDTTDKGFWYLQTSVVTRHFSPDPEHNNHQDLIGLERNEASGFLYGAATFRNSFSQRSYYAYAGKRFDSASYPVYLKVTGGLLQGYKGEYRDKIPLNQLGVAPVIIPSVGAHYGPVAAELVLLGFNAAMITTGVRF</sequence>
<evidence type="ECO:0000313" key="2">
    <source>
        <dbReference type="EMBL" id="NWB99465.1"/>
    </source>
</evidence>
<organism evidence="2 3">
    <name type="scientific">Pseudomonas gingeri</name>
    <dbReference type="NCBI Taxonomy" id="117681"/>
    <lineage>
        <taxon>Bacteria</taxon>
        <taxon>Pseudomonadati</taxon>
        <taxon>Pseudomonadota</taxon>
        <taxon>Gammaproteobacteria</taxon>
        <taxon>Pseudomonadales</taxon>
        <taxon>Pseudomonadaceae</taxon>
        <taxon>Pseudomonas</taxon>
    </lineage>
</organism>
<proteinExistence type="predicted"/>
<accession>A0A7Y8C4A1</accession>
<dbReference type="AlphaFoldDB" id="A0A7Y8C4A1"/>
<dbReference type="EMBL" id="JACAQB010000023">
    <property type="protein sequence ID" value="NWB99465.1"/>
    <property type="molecule type" value="Genomic_DNA"/>
</dbReference>
<dbReference type="Proteomes" id="UP000539985">
    <property type="component" value="Unassembled WGS sequence"/>
</dbReference>
<name>A0A7Y8C4A1_9PSED</name>
<gene>
    <name evidence="2" type="ORF">HX882_26590</name>
</gene>
<keyword evidence="1" id="KW-0732">Signal</keyword>
<comment type="caution">
    <text evidence="2">The sequence shown here is derived from an EMBL/GenBank/DDBJ whole genome shotgun (WGS) entry which is preliminary data.</text>
</comment>
<evidence type="ECO:0000256" key="1">
    <source>
        <dbReference type="SAM" id="SignalP"/>
    </source>
</evidence>
<feature type="signal peptide" evidence="1">
    <location>
        <begin position="1"/>
        <end position="21"/>
    </location>
</feature>
<feature type="chain" id="PRO_5031285113" evidence="1">
    <location>
        <begin position="22"/>
        <end position="160"/>
    </location>
</feature>
<evidence type="ECO:0000313" key="3">
    <source>
        <dbReference type="Proteomes" id="UP000539985"/>
    </source>
</evidence>